<reference evidence="1 2" key="1">
    <citation type="journal article" date="2014" name="PLoS Genet.">
        <title>Phylogenetically driven sequencing of extremely halophilic archaea reveals strategies for static and dynamic osmo-response.</title>
        <authorList>
            <person name="Becker E.A."/>
            <person name="Seitzer P.M."/>
            <person name="Tritt A."/>
            <person name="Larsen D."/>
            <person name="Krusor M."/>
            <person name="Yao A.I."/>
            <person name="Wu D."/>
            <person name="Madern D."/>
            <person name="Eisen J.A."/>
            <person name="Darling A.E."/>
            <person name="Facciotti M.T."/>
        </authorList>
    </citation>
    <scope>NUCLEOTIDE SEQUENCE [LARGE SCALE GENOMIC DNA]</scope>
    <source>
        <strain evidence="1 2">JCM 13552</strain>
    </source>
</reference>
<dbReference type="PATRIC" id="fig|1227457.3.peg.3942"/>
<organism evidence="1 2">
    <name type="scientific">Halococcus thailandensis JCM 13552</name>
    <dbReference type="NCBI Taxonomy" id="1227457"/>
    <lineage>
        <taxon>Archaea</taxon>
        <taxon>Methanobacteriati</taxon>
        <taxon>Methanobacteriota</taxon>
        <taxon>Stenosarchaea group</taxon>
        <taxon>Halobacteria</taxon>
        <taxon>Halobacteriales</taxon>
        <taxon>Halococcaceae</taxon>
        <taxon>Halococcus</taxon>
    </lineage>
</organism>
<evidence type="ECO:0000313" key="1">
    <source>
        <dbReference type="EMBL" id="EMA48556.1"/>
    </source>
</evidence>
<accession>M0MSI8</accession>
<gene>
    <name evidence="1" type="ORF">C451_20255</name>
</gene>
<dbReference type="AlphaFoldDB" id="M0MSI8"/>
<name>M0MSI8_9EURY</name>
<proteinExistence type="predicted"/>
<dbReference type="eggNOG" id="arCOG07929">
    <property type="taxonomic scope" value="Archaea"/>
</dbReference>
<dbReference type="Proteomes" id="UP000011680">
    <property type="component" value="Unassembled WGS sequence"/>
</dbReference>
<evidence type="ECO:0000313" key="2">
    <source>
        <dbReference type="Proteomes" id="UP000011680"/>
    </source>
</evidence>
<sequence>MWLLVDLLIQVNLDIEHRLKPRVPARMFLNIVRKDIPVT</sequence>
<protein>
    <submittedName>
        <fullName evidence="1">Transposase IS4 family protein</fullName>
    </submittedName>
</protein>
<keyword evidence="2" id="KW-1185">Reference proteome</keyword>
<dbReference type="EMBL" id="AOMF01000188">
    <property type="protein sequence ID" value="EMA48556.1"/>
    <property type="molecule type" value="Genomic_DNA"/>
</dbReference>
<comment type="caution">
    <text evidence="1">The sequence shown here is derived from an EMBL/GenBank/DDBJ whole genome shotgun (WGS) entry which is preliminary data.</text>
</comment>